<organism evidence="1 2">
    <name type="scientific">Chryseolinea soli</name>
    <dbReference type="NCBI Taxonomy" id="2321403"/>
    <lineage>
        <taxon>Bacteria</taxon>
        <taxon>Pseudomonadati</taxon>
        <taxon>Bacteroidota</taxon>
        <taxon>Cytophagia</taxon>
        <taxon>Cytophagales</taxon>
        <taxon>Fulvivirgaceae</taxon>
        <taxon>Chryseolinea</taxon>
    </lineage>
</organism>
<gene>
    <name evidence="1" type="ORF">D4L85_19355</name>
</gene>
<dbReference type="EMBL" id="CP032382">
    <property type="protein sequence ID" value="AYB32601.1"/>
    <property type="molecule type" value="Genomic_DNA"/>
</dbReference>
<dbReference type="RefSeq" id="WP_119755853.1">
    <property type="nucleotide sequence ID" value="NZ_CP032382.1"/>
</dbReference>
<dbReference type="AlphaFoldDB" id="A0A385SQN7"/>
<accession>A0A385SQN7</accession>
<keyword evidence="2" id="KW-1185">Reference proteome</keyword>
<dbReference type="PROSITE" id="PS51257">
    <property type="entry name" value="PROKAR_LIPOPROTEIN"/>
    <property type="match status" value="1"/>
</dbReference>
<sequence>MKRISYLSIVFPIILLLAGCDEHGDPQADIQLSDTQKASVSMRGQWAQASDATLPFGTTPGVLDDLVLTFRIDDDYNPSQFAADGALYFFEGDNGSWSWTDDTHTAIVLNNIEPVTRIDIMKEGYAIRLSFTYSGPSGGRPKTVGDYGVTLTKIAP</sequence>
<evidence type="ECO:0000313" key="1">
    <source>
        <dbReference type="EMBL" id="AYB32601.1"/>
    </source>
</evidence>
<dbReference type="Proteomes" id="UP000266183">
    <property type="component" value="Chromosome"/>
</dbReference>
<reference evidence="2" key="1">
    <citation type="submission" date="2018-09" db="EMBL/GenBank/DDBJ databases">
        <title>Chryseolinea sp. KIS68-18 isolated from soil.</title>
        <authorList>
            <person name="Weon H.-Y."/>
            <person name="Kwon S.-W."/>
            <person name="Lee S.A."/>
        </authorList>
    </citation>
    <scope>NUCLEOTIDE SEQUENCE [LARGE SCALE GENOMIC DNA]</scope>
    <source>
        <strain evidence="2">KIS68-18</strain>
    </source>
</reference>
<dbReference type="KEGG" id="chk:D4L85_19355"/>
<proteinExistence type="predicted"/>
<evidence type="ECO:0008006" key="3">
    <source>
        <dbReference type="Google" id="ProtNLM"/>
    </source>
</evidence>
<dbReference type="OrthoDB" id="5381604at2"/>
<protein>
    <recommendedName>
        <fullName evidence="3">DUF5004 domain-containing protein</fullName>
    </recommendedName>
</protein>
<evidence type="ECO:0000313" key="2">
    <source>
        <dbReference type="Proteomes" id="UP000266183"/>
    </source>
</evidence>
<name>A0A385SQN7_9BACT</name>